<dbReference type="RefSeq" id="WP_307491262.1">
    <property type="nucleotide sequence ID" value="NZ_JAUSVB010000002.1"/>
</dbReference>
<keyword evidence="2" id="KW-1185">Reference proteome</keyword>
<proteinExistence type="predicted"/>
<protein>
    <submittedName>
        <fullName evidence="1">Uncharacterized protein YcaQ</fullName>
    </submittedName>
</protein>
<gene>
    <name evidence="1" type="ORF">J2X26_001595</name>
</gene>
<comment type="caution">
    <text evidence="1">The sequence shown here is derived from an EMBL/GenBank/DDBJ whole genome shotgun (WGS) entry which is preliminary data.</text>
</comment>
<organism evidence="1 2">
    <name type="scientific">Cellulomonas humilata</name>
    <dbReference type="NCBI Taxonomy" id="144055"/>
    <lineage>
        <taxon>Bacteria</taxon>
        <taxon>Bacillati</taxon>
        <taxon>Actinomycetota</taxon>
        <taxon>Actinomycetes</taxon>
        <taxon>Micrococcales</taxon>
        <taxon>Cellulomonadaceae</taxon>
        <taxon>Cellulomonas</taxon>
    </lineage>
</organism>
<name>A0ABU0EDH4_9CELL</name>
<evidence type="ECO:0000313" key="2">
    <source>
        <dbReference type="Proteomes" id="UP001239626"/>
    </source>
</evidence>
<sequence>MTVSGAERLSLSQARRITLRAQGLDRPRPVRAAEPTMRQFQQVVDRLGVLQIDSVNILARAHLLPVFSRVGAYDPTLLDRASGAAPRRLVETWAHMASYVPPETFRLLGWRQRAYLEQAWGAIAEVPLKHSPLVEEIRAIIAERGPVTARQVQEDFEADHPTTRGEWGWNWSVAKRVLEFLFFTGEITSAGRNGAFERRYDLTSRVLPPDVLALPEPSDEDAVRALTEIGARAHGIGTLRSIADYFRIKETRVAPAIADLVEEGVLQEVVVDGWNQGPVWRHRDADLPRRATGRALLNPFDPLVFERRRLEALFGLRYRIEIYTPEPKRVWGYYVLPFLLGESLPALVDLKADRQAGVLRVLAAHRATGSSVPDADVVEPLAAELRELAGWLGLDDIVVGGRDGLLRGDLAPDLALAVRSA</sequence>
<dbReference type="PANTHER" id="PTHR30528:SF0">
    <property type="entry name" value="CYTOPLASMIC PROTEIN"/>
    <property type="match status" value="1"/>
</dbReference>
<dbReference type="Proteomes" id="UP001239626">
    <property type="component" value="Unassembled WGS sequence"/>
</dbReference>
<accession>A0ABU0EDH4</accession>
<reference evidence="1 2" key="1">
    <citation type="submission" date="2023-07" db="EMBL/GenBank/DDBJ databases">
        <title>Sorghum-associated microbial communities from plants grown in Nebraska, USA.</title>
        <authorList>
            <person name="Schachtman D."/>
        </authorList>
    </citation>
    <scope>NUCLEOTIDE SEQUENCE [LARGE SCALE GENOMIC DNA]</scope>
    <source>
        <strain evidence="1 2">BE332</strain>
    </source>
</reference>
<dbReference type="InterPro" id="IPR009351">
    <property type="entry name" value="AlkZ-like"/>
</dbReference>
<dbReference type="PANTHER" id="PTHR30528">
    <property type="entry name" value="CYTOPLASMIC PROTEIN"/>
    <property type="match status" value="1"/>
</dbReference>
<dbReference type="EMBL" id="JAUSVB010000002">
    <property type="protein sequence ID" value="MDQ0373284.1"/>
    <property type="molecule type" value="Genomic_DNA"/>
</dbReference>
<dbReference type="Pfam" id="PF06224">
    <property type="entry name" value="AlkZ-like"/>
    <property type="match status" value="1"/>
</dbReference>
<evidence type="ECO:0000313" key="1">
    <source>
        <dbReference type="EMBL" id="MDQ0373284.1"/>
    </source>
</evidence>